<dbReference type="Pfam" id="PF13487">
    <property type="entry name" value="HD_5"/>
    <property type="match status" value="1"/>
</dbReference>
<evidence type="ECO:0000313" key="3">
    <source>
        <dbReference type="Proteomes" id="UP001580346"/>
    </source>
</evidence>
<dbReference type="InterPro" id="IPR006675">
    <property type="entry name" value="HDIG_dom"/>
</dbReference>
<dbReference type="SUPFAM" id="SSF109604">
    <property type="entry name" value="HD-domain/PDEase-like"/>
    <property type="match status" value="1"/>
</dbReference>
<dbReference type="Proteomes" id="UP001580346">
    <property type="component" value="Unassembled WGS sequence"/>
</dbReference>
<reference evidence="2 3" key="1">
    <citation type="submission" date="2024-09" db="EMBL/GenBank/DDBJ databases">
        <title>Paenibacillus zeirhizospherea sp. nov., isolated from surface of the maize (Zea mays) roots in a horticulture field, Hungary.</title>
        <authorList>
            <person name="Marton D."/>
            <person name="Farkas M."/>
            <person name="Bedics A."/>
            <person name="Toth E."/>
            <person name="Tancsics A."/>
            <person name="Boka K."/>
            <person name="Maroti G."/>
            <person name="Kriszt B."/>
            <person name="Cserhati M."/>
        </authorList>
    </citation>
    <scope>NUCLEOTIDE SEQUENCE [LARGE SCALE GENOMIC DNA]</scope>
    <source>
        <strain evidence="2 3">KCTC 33519</strain>
    </source>
</reference>
<gene>
    <name evidence="2" type="ORF">ACE41H_11090</name>
</gene>
<comment type="caution">
    <text evidence="2">The sequence shown here is derived from an EMBL/GenBank/DDBJ whole genome shotgun (WGS) entry which is preliminary data.</text>
</comment>
<protein>
    <submittedName>
        <fullName evidence="2">HD-GYP domain-containing protein</fullName>
        <ecNumber evidence="2">3.1.4.-</ecNumber>
    </submittedName>
</protein>
<dbReference type="NCBIfam" id="TIGR00277">
    <property type="entry name" value="HDIG"/>
    <property type="match status" value="1"/>
</dbReference>
<evidence type="ECO:0000259" key="1">
    <source>
        <dbReference type="PROSITE" id="PS51832"/>
    </source>
</evidence>
<dbReference type="PANTHER" id="PTHR43155">
    <property type="entry name" value="CYCLIC DI-GMP PHOSPHODIESTERASE PA4108-RELATED"/>
    <property type="match status" value="1"/>
</dbReference>
<dbReference type="InterPro" id="IPR037522">
    <property type="entry name" value="HD_GYP_dom"/>
</dbReference>
<proteinExistence type="predicted"/>
<keyword evidence="3" id="KW-1185">Reference proteome</keyword>
<dbReference type="RefSeq" id="WP_375355307.1">
    <property type="nucleotide sequence ID" value="NZ_JBHHMI010000008.1"/>
</dbReference>
<accession>A0ABV5AVB0</accession>
<name>A0ABV5AVB0_9BACL</name>
<sequence>MRVHVTDAQPGDRLQSDTYNDNGVLVLTKGTTLRHDDIRKLLMHNIEYIDIEAGASKSVHNFAPDEPAAPDSLAHIVPLFTDAIDGVEAMFLSASASGQFNSHRVDELFAPIVDELAQQKDVVSMLLLLGQGDEYTYNHSLEVGVLSYYLAVWLGYSQEEAYAAGRAGYLHDIGKCMVPAHILNKPAKLTEEEFREVKKHTQYGYDLIRNSTSDEIAAAVALQHHERENGTGYPHGLFKEEIHPFARITAVADVYSAMTSNRVYQSKQELLAVLRELHAMSFGHLDPVATQTFIRHMLPNFIKKKVLLTNGQTGTIILNNPVDYFRPLIKMDDGLFIDLAKERDLAIEEVYI</sequence>
<dbReference type="EMBL" id="JBHHMI010000008">
    <property type="protein sequence ID" value="MFB5267324.1"/>
    <property type="molecule type" value="Genomic_DNA"/>
</dbReference>
<dbReference type="PANTHER" id="PTHR43155:SF2">
    <property type="entry name" value="CYCLIC DI-GMP PHOSPHODIESTERASE PA4108"/>
    <property type="match status" value="1"/>
</dbReference>
<dbReference type="PROSITE" id="PS51832">
    <property type="entry name" value="HD_GYP"/>
    <property type="match status" value="1"/>
</dbReference>
<dbReference type="EC" id="3.1.4.-" evidence="2"/>
<dbReference type="InterPro" id="IPR003607">
    <property type="entry name" value="HD/PDEase_dom"/>
</dbReference>
<feature type="domain" description="HD-GYP" evidence="1">
    <location>
        <begin position="114"/>
        <end position="309"/>
    </location>
</feature>
<dbReference type="SMART" id="SM00471">
    <property type="entry name" value="HDc"/>
    <property type="match status" value="1"/>
</dbReference>
<evidence type="ECO:0000313" key="2">
    <source>
        <dbReference type="EMBL" id="MFB5267324.1"/>
    </source>
</evidence>
<dbReference type="CDD" id="cd00077">
    <property type="entry name" value="HDc"/>
    <property type="match status" value="1"/>
</dbReference>
<organism evidence="2 3">
    <name type="scientific">Paenibacillus enshidis</name>
    <dbReference type="NCBI Taxonomy" id="1458439"/>
    <lineage>
        <taxon>Bacteria</taxon>
        <taxon>Bacillati</taxon>
        <taxon>Bacillota</taxon>
        <taxon>Bacilli</taxon>
        <taxon>Bacillales</taxon>
        <taxon>Paenibacillaceae</taxon>
        <taxon>Paenibacillus</taxon>
    </lineage>
</organism>
<dbReference type="GO" id="GO:0016787">
    <property type="term" value="F:hydrolase activity"/>
    <property type="evidence" value="ECO:0007669"/>
    <property type="project" value="UniProtKB-KW"/>
</dbReference>
<keyword evidence="2" id="KW-0378">Hydrolase</keyword>
<dbReference type="Gene3D" id="1.10.3210.10">
    <property type="entry name" value="Hypothetical protein af1432"/>
    <property type="match status" value="1"/>
</dbReference>